<dbReference type="AlphaFoldDB" id="A0A1E3B7T5"/>
<dbReference type="PIRSF" id="PIRSF001112">
    <property type="entry name" value="Epoxide_hydrolase"/>
    <property type="match status" value="1"/>
</dbReference>
<dbReference type="VEuPathDB" id="FungiDB:SI65_07393"/>
<dbReference type="Proteomes" id="UP000094569">
    <property type="component" value="Unassembled WGS sequence"/>
</dbReference>
<dbReference type="GO" id="GO:0097176">
    <property type="term" value="P:epoxide metabolic process"/>
    <property type="evidence" value="ECO:0007669"/>
    <property type="project" value="TreeGrafter"/>
</dbReference>
<comment type="caution">
    <text evidence="5">The sequence shown here is derived from an EMBL/GenBank/DDBJ whole genome shotgun (WGS) entry which is preliminary data.</text>
</comment>
<evidence type="ECO:0000259" key="4">
    <source>
        <dbReference type="Pfam" id="PF06441"/>
    </source>
</evidence>
<comment type="similarity">
    <text evidence="1">Belongs to the peptidase S33 family.</text>
</comment>
<accession>A0A1E3B7T5</accession>
<dbReference type="PRINTS" id="PR00412">
    <property type="entry name" value="EPOXHYDRLASE"/>
</dbReference>
<dbReference type="GO" id="GO:0004301">
    <property type="term" value="F:epoxide hydrolase activity"/>
    <property type="evidence" value="ECO:0007669"/>
    <property type="project" value="TreeGrafter"/>
</dbReference>
<protein>
    <recommendedName>
        <fullName evidence="4">Epoxide hydrolase N-terminal domain-containing protein</fullName>
    </recommendedName>
</protein>
<keyword evidence="6" id="KW-1185">Reference proteome</keyword>
<gene>
    <name evidence="5" type="ORF">SI65_07393</name>
</gene>
<keyword evidence="2" id="KW-0378">Hydrolase</keyword>
<feature type="active site" description="Proton acceptor" evidence="3">
    <location>
        <position position="370"/>
    </location>
</feature>
<feature type="domain" description="Epoxide hydrolase N-terminal" evidence="4">
    <location>
        <begin position="17"/>
        <end position="124"/>
    </location>
</feature>
<proteinExistence type="inferred from homology"/>
<organism evidence="5 6">
    <name type="scientific">Aspergillus cristatus</name>
    <name type="common">Chinese Fuzhuan brick tea-fermentation fungus</name>
    <name type="synonym">Eurotium cristatum</name>
    <dbReference type="NCBI Taxonomy" id="573508"/>
    <lineage>
        <taxon>Eukaryota</taxon>
        <taxon>Fungi</taxon>
        <taxon>Dikarya</taxon>
        <taxon>Ascomycota</taxon>
        <taxon>Pezizomycotina</taxon>
        <taxon>Eurotiomycetes</taxon>
        <taxon>Eurotiomycetidae</taxon>
        <taxon>Eurotiales</taxon>
        <taxon>Aspergillaceae</taxon>
        <taxon>Aspergillus</taxon>
        <taxon>Aspergillus subgen. Aspergillus</taxon>
    </lineage>
</organism>
<dbReference type="EMBL" id="JXNT01000009">
    <property type="protein sequence ID" value="ODM16994.1"/>
    <property type="molecule type" value="Genomic_DNA"/>
</dbReference>
<dbReference type="OrthoDB" id="7130006at2759"/>
<dbReference type="InterPro" id="IPR029058">
    <property type="entry name" value="AB_hydrolase_fold"/>
</dbReference>
<dbReference type="PANTHER" id="PTHR21661:SF39">
    <property type="entry name" value="HYDROLASE, PUTATIVE (AFU_ORTHOLOGUE AFUA_3G08960)-RELATED"/>
    <property type="match status" value="1"/>
</dbReference>
<dbReference type="InterPro" id="IPR000639">
    <property type="entry name" value="Epox_hydrolase-like"/>
</dbReference>
<dbReference type="InterPro" id="IPR010497">
    <property type="entry name" value="Epoxide_hydro_N"/>
</dbReference>
<evidence type="ECO:0000256" key="1">
    <source>
        <dbReference type="ARBA" id="ARBA00010088"/>
    </source>
</evidence>
<dbReference type="Pfam" id="PF06441">
    <property type="entry name" value="EHN"/>
    <property type="match status" value="1"/>
</dbReference>
<evidence type="ECO:0000256" key="3">
    <source>
        <dbReference type="PIRSR" id="PIRSR001112-1"/>
    </source>
</evidence>
<evidence type="ECO:0000313" key="5">
    <source>
        <dbReference type="EMBL" id="ODM16994.1"/>
    </source>
</evidence>
<dbReference type="STRING" id="573508.A0A1E3B7T5"/>
<dbReference type="PANTHER" id="PTHR21661">
    <property type="entry name" value="EPOXIDE HYDROLASE 1-RELATED"/>
    <property type="match status" value="1"/>
</dbReference>
<dbReference type="SUPFAM" id="SSF53474">
    <property type="entry name" value="alpha/beta-Hydrolases"/>
    <property type="match status" value="1"/>
</dbReference>
<reference evidence="5 6" key="1">
    <citation type="journal article" date="2016" name="BMC Genomics">
        <title>Comparative genomic and transcriptomic analyses of the Fuzhuan brick tea-fermentation fungus Aspergillus cristatus.</title>
        <authorList>
            <person name="Ge Y."/>
            <person name="Wang Y."/>
            <person name="Liu Y."/>
            <person name="Tan Y."/>
            <person name="Ren X."/>
            <person name="Zhang X."/>
            <person name="Hyde K.D."/>
            <person name="Liu Y."/>
            <person name="Liu Z."/>
        </authorList>
    </citation>
    <scope>NUCLEOTIDE SEQUENCE [LARGE SCALE GENOMIC DNA]</scope>
    <source>
        <strain evidence="5 6">GZAAS20.1005</strain>
    </source>
</reference>
<name>A0A1E3B7T5_ASPCR</name>
<sequence length="393" mass="44570">MSSSFSRLPSTAKITPAPFKVSFSDNELEDLKTLVRLARTAPRTYENSQQDRRYGITSDWLNDLKEQWTKDFDWKATEARINEFPQFTTTIEGMSIHFAALFSEREDAVPILLLHGWPGSFQEFLPLLKLFREEFTPASLPYHLIVPSLPGYTLSSGPPVDRNFTTEDIARVVDQLMKDLGFGSGYVAQGGDIGSRIGRVLAVDHDSCKAVHLNACFMQRPNGFSDESLNEFEQRGLKRAGDFVTRGTAYAYEHGTRPSTIGHVLASNPIALLAWVGEKYLDWVDDPLPSTTILEFASLYWLTETFPRAIYPYRENFPPKGTPAGNDPRWYISKPFGFSYFPNEVLPVPRSWVETSGNLVFWREHQKGGHFAALERPGQIKADLTDFVKQIWK</sequence>
<feature type="active site" description="Proton donor" evidence="3">
    <location>
        <position position="313"/>
    </location>
</feature>
<evidence type="ECO:0000256" key="2">
    <source>
        <dbReference type="ARBA" id="ARBA00022801"/>
    </source>
</evidence>
<dbReference type="InterPro" id="IPR016292">
    <property type="entry name" value="Epoxide_hydrolase"/>
</dbReference>
<dbReference type="Gene3D" id="3.40.50.1820">
    <property type="entry name" value="alpha/beta hydrolase"/>
    <property type="match status" value="1"/>
</dbReference>
<evidence type="ECO:0000313" key="6">
    <source>
        <dbReference type="Proteomes" id="UP000094569"/>
    </source>
</evidence>
<feature type="active site" description="Nucleophile" evidence="3">
    <location>
        <position position="192"/>
    </location>
</feature>